<dbReference type="SMART" id="SM00174">
    <property type="entry name" value="RHO"/>
    <property type="match status" value="1"/>
</dbReference>
<reference evidence="3" key="1">
    <citation type="journal article" date="2023" name="ISME J.">
        <title>Emergence of putative energy parasites within Clostridia revealed by genome analysis of a novel endosymbiotic clade.</title>
        <authorList>
            <person name="Takahashi K."/>
            <person name="Kuwahara H."/>
            <person name="Horikawa Y."/>
            <person name="Izawa K."/>
            <person name="Kato D."/>
            <person name="Inagaki T."/>
            <person name="Yuki M."/>
            <person name="Ohkuma M."/>
            <person name="Hongoh Y."/>
        </authorList>
    </citation>
    <scope>NUCLEOTIDE SEQUENCE</scope>
    <source>
        <strain evidence="3">CfP3-15</strain>
    </source>
</reference>
<evidence type="ECO:0000256" key="2">
    <source>
        <dbReference type="SAM" id="MobiDB-lite"/>
    </source>
</evidence>
<feature type="region of interest" description="Disordered" evidence="2">
    <location>
        <begin position="1"/>
        <end position="21"/>
    </location>
</feature>
<organism evidence="3">
    <name type="scientific">Candidatus Improbicoccus pseudotrichonymphae</name>
    <dbReference type="NCBI Taxonomy" id="3033792"/>
    <lineage>
        <taxon>Bacteria</taxon>
        <taxon>Bacillati</taxon>
        <taxon>Bacillota</taxon>
        <taxon>Clostridia</taxon>
        <taxon>Candidatus Improbicoccus</taxon>
    </lineage>
</organism>
<dbReference type="Gene3D" id="3.40.50.300">
    <property type="entry name" value="P-loop containing nucleotide triphosphate hydrolases"/>
    <property type="match status" value="1"/>
</dbReference>
<dbReference type="InterPro" id="IPR001806">
    <property type="entry name" value="Small_GTPase"/>
</dbReference>
<dbReference type="SMART" id="SM00175">
    <property type="entry name" value="RAB"/>
    <property type="match status" value="1"/>
</dbReference>
<feature type="compositionally biased region" description="Acidic residues" evidence="2">
    <location>
        <begin position="101"/>
        <end position="117"/>
    </location>
</feature>
<accession>A0AA48I1F6</accession>
<protein>
    <submittedName>
        <fullName evidence="3">Rab family small GTPase</fullName>
    </submittedName>
</protein>
<dbReference type="SUPFAM" id="SSF52540">
    <property type="entry name" value="P-loop containing nucleoside triphosphate hydrolases"/>
    <property type="match status" value="1"/>
</dbReference>
<feature type="region of interest" description="Disordered" evidence="2">
    <location>
        <begin position="83"/>
        <end position="122"/>
    </location>
</feature>
<evidence type="ECO:0000313" key="3">
    <source>
        <dbReference type="EMBL" id="BED92012.1"/>
    </source>
</evidence>
<dbReference type="PRINTS" id="PR00449">
    <property type="entry name" value="RASTRNSFRMNG"/>
</dbReference>
<dbReference type="SMART" id="SM00173">
    <property type="entry name" value="RAS"/>
    <property type="match status" value="1"/>
</dbReference>
<dbReference type="PROSITE" id="PS51419">
    <property type="entry name" value="RAB"/>
    <property type="match status" value="1"/>
</dbReference>
<proteinExistence type="predicted"/>
<name>A0AA48I1F6_9FIRM</name>
<dbReference type="GO" id="GO:0005525">
    <property type="term" value="F:GTP binding"/>
    <property type="evidence" value="ECO:0007669"/>
    <property type="project" value="InterPro"/>
</dbReference>
<evidence type="ECO:0000256" key="1">
    <source>
        <dbReference type="ARBA" id="ARBA00022741"/>
    </source>
</evidence>
<dbReference type="EMBL" id="AP027924">
    <property type="protein sequence ID" value="BED92012.1"/>
    <property type="molecule type" value="Genomic_DNA"/>
</dbReference>
<dbReference type="Pfam" id="PF00071">
    <property type="entry name" value="Ras"/>
    <property type="match status" value="1"/>
</dbReference>
<dbReference type="PANTHER" id="PTHR47978">
    <property type="match status" value="1"/>
</dbReference>
<dbReference type="KEGG" id="ips:CfP315_0581"/>
<dbReference type="CDD" id="cd00154">
    <property type="entry name" value="Rab"/>
    <property type="match status" value="1"/>
</dbReference>
<dbReference type="AlphaFoldDB" id="A0AA48I1F6"/>
<dbReference type="Proteomes" id="UP001337580">
    <property type="component" value="Chromosome"/>
</dbReference>
<dbReference type="InterPro" id="IPR027417">
    <property type="entry name" value="P-loop_NTPase"/>
</dbReference>
<sequence>MKNKFIKSLMNSLNSREREREREREVFRGFFMKKESNGIGENKNSKKISKNNKIISSILAIVMCCQPLVGAVPLNTDDKVNIAGPPINDNIDSENDLKDSEGEDEGDNKDFSEEEKEEDSRKSKGILEKIKDNYFKLAVGGLGLGALYGVVSLFRKLNNDDVEKPTGSGVGSFAGNFKVFLVGGQEVGKTGFANVLCDRPFSENYVSTIGAELKFRRNCVEGKEIILRIWDISGREKYCLLLPDYFGGARVICVCFDLNKKNGGHTNENETINSYLHYWVYLVREHCSEDTKFMFIGCKSDLNINIEDNEIENAISDLELNDKIIKTSDGKSFFKTSAARKRGIQEVLDAIS</sequence>
<dbReference type="GO" id="GO:0003924">
    <property type="term" value="F:GTPase activity"/>
    <property type="evidence" value="ECO:0007669"/>
    <property type="project" value="InterPro"/>
</dbReference>
<keyword evidence="1" id="KW-0547">Nucleotide-binding</keyword>
<gene>
    <name evidence="3" type="ORF">CfP315_0581</name>
</gene>